<accession>J7HXS5</accession>
<protein>
    <submittedName>
        <fullName evidence="2">Protector from prophage-induced early lysis</fullName>
    </submittedName>
</protein>
<keyword evidence="3" id="KW-1185">Reference proteome</keyword>
<evidence type="ECO:0000313" key="3">
    <source>
        <dbReference type="Proteomes" id="UP000005261"/>
    </source>
</evidence>
<dbReference type="InterPro" id="IPR003594">
    <property type="entry name" value="HATPase_dom"/>
</dbReference>
<sequence>MIIGSNEQDVMFGNAPSKRTGFKIQAGRKAFQVLSEKLYKDKAEAVLRELSCNAVDIHCELGKGHIPFNVTLPTSIYPWFVIRDFGTGLTQEQVDEIFTVYFASTKDGSDDSIGGFGLGCKSPFAYSESGGGFTVKSYQKGMCTVYNMYMDNGEPFATPMSTTPTTEEDGLEILVPIPEHEHARWKILARKVYRAFDRCKPYITNMDASSIEEFPNQDSFFYTDDFSRSGEVYAVIGGVVYPIPQRLLESDMVFRYAGKAAYIKCPIGSVDIAPSREELSLTKEGEDYIVSRLRDFSDNFAESVKKEFDGITDKRKAVIKASGYNNYVRQAISDLIIEGERINDLIDRYTNMSKLCDITVYAYRGGSLRQHVTHSRGYSWRSSNIDATEIFGISRRKVHVLINDTGEGIPNMVRAYHHHIGNTIPIVVLNKTRKLKKNEYAQYARTMKAICEKFDVGERSILKFSEMDDIRKEYTVHKRKTSPRRDPKPNVQRHYINDFDIRDIELVYMTSAEIKALEGIAVISYNDTFDRIALKASPYTVRNAPSKLMQIGATEVYVIDNGKRSAAVKAPGLKCGFKWAYDQCKVSKDAFDILSAECPNIGDYEEAIRLKQMGILGIDITEKFDESNDDFLNDASQWVEIGNPDYADFAEIKEYVDEQNKKYSEMFYARMESLKIKHPLLFAVAVSGIELTPEIMKDIEILRAQ</sequence>
<reference evidence="2 3" key="1">
    <citation type="journal article" date="2012" name="J. Virol.">
        <title>Complete Genome Sequence of IME13, a Stenotrophomonas maltophilia Bacteriophage with Large Burst Size and Unique Plaque Polymorphism.</title>
        <authorList>
            <person name="Fan H."/>
            <person name="Huang Y."/>
            <person name="Mi Z."/>
            <person name="Yin X."/>
            <person name="Wang L."/>
            <person name="Fan H."/>
            <person name="Zhang Z."/>
            <person name="An X."/>
            <person name="Chen J."/>
            <person name="Tong Y."/>
        </authorList>
    </citation>
    <scope>NUCLEOTIDE SEQUENCE [LARGE SCALE GENOMIC DNA]</scope>
</reference>
<dbReference type="Pfam" id="PF02518">
    <property type="entry name" value="HATPase_c"/>
    <property type="match status" value="1"/>
</dbReference>
<name>J7HXS5_9CAUD</name>
<evidence type="ECO:0000259" key="1">
    <source>
        <dbReference type="Pfam" id="PF02518"/>
    </source>
</evidence>
<dbReference type="KEGG" id="vg:26643910"/>
<dbReference type="GeneID" id="26643910"/>
<feature type="domain" description="Histidine kinase/HSP90-like ATPase" evidence="1">
    <location>
        <begin position="42"/>
        <end position="145"/>
    </location>
</feature>
<dbReference type="RefSeq" id="YP_009217462.1">
    <property type="nucleotide sequence ID" value="NC_029000.1"/>
</dbReference>
<dbReference type="EMBL" id="JX306041">
    <property type="protein sequence ID" value="AFQ22542.1"/>
    <property type="molecule type" value="Genomic_DNA"/>
</dbReference>
<gene>
    <name evidence="2" type="primary">rIIA</name>
</gene>
<evidence type="ECO:0000313" key="2">
    <source>
        <dbReference type="EMBL" id="AFQ22542.1"/>
    </source>
</evidence>
<dbReference type="InterPro" id="IPR036890">
    <property type="entry name" value="HATPase_C_sf"/>
</dbReference>
<dbReference type="SUPFAM" id="SSF55874">
    <property type="entry name" value="ATPase domain of HSP90 chaperone/DNA topoisomerase II/histidine kinase"/>
    <property type="match status" value="1"/>
</dbReference>
<dbReference type="Proteomes" id="UP000005261">
    <property type="component" value="Segment"/>
</dbReference>
<organism evidence="2 3">
    <name type="scientific">Stenotrophomonas phage IME13</name>
    <dbReference type="NCBI Taxonomy" id="1211280"/>
    <lineage>
        <taxon>Viruses</taxon>
        <taxon>Duplodnaviria</taxon>
        <taxon>Heunggongvirae</taxon>
        <taxon>Uroviricota</taxon>
        <taxon>Caudoviricetes</taxon>
        <taxon>Pantevenvirales</taxon>
        <taxon>Straboviridae</taxon>
        <taxon>Tulanevirus</taxon>
        <taxon>Tulanevirus ime13</taxon>
        <taxon>Tuaanevirus ime13</taxon>
    </lineage>
</organism>
<proteinExistence type="predicted"/>
<dbReference type="Gene3D" id="3.30.565.10">
    <property type="entry name" value="Histidine kinase-like ATPase, C-terminal domain"/>
    <property type="match status" value="1"/>
</dbReference>